<evidence type="ECO:0000313" key="4">
    <source>
        <dbReference type="EMBL" id="BDS09933.1"/>
    </source>
</evidence>
<dbReference type="PROSITE" id="PS50930">
    <property type="entry name" value="HTH_LYTTR"/>
    <property type="match status" value="1"/>
</dbReference>
<feature type="modified residue" description="4-aspartylphosphate" evidence="1">
    <location>
        <position position="57"/>
    </location>
</feature>
<evidence type="ECO:0000313" key="5">
    <source>
        <dbReference type="Proteomes" id="UP001060919"/>
    </source>
</evidence>
<dbReference type="SMART" id="SM00850">
    <property type="entry name" value="LytTR"/>
    <property type="match status" value="1"/>
</dbReference>
<evidence type="ECO:0000259" key="3">
    <source>
        <dbReference type="PROSITE" id="PS50930"/>
    </source>
</evidence>
<name>A0A915YBB1_9BACT</name>
<dbReference type="GO" id="GO:0003677">
    <property type="term" value="F:DNA binding"/>
    <property type="evidence" value="ECO:0007669"/>
    <property type="project" value="UniProtKB-KW"/>
</dbReference>
<keyword evidence="5" id="KW-1185">Reference proteome</keyword>
<dbReference type="RefSeq" id="WP_264791281.1">
    <property type="nucleotide sequence ID" value="NZ_AP026867.1"/>
</dbReference>
<protein>
    <submittedName>
        <fullName evidence="4">LytTR family DNA-binding domain-containing protein</fullName>
    </submittedName>
</protein>
<dbReference type="KEGG" id="aup:AsAng_0006380"/>
<dbReference type="GO" id="GO:0000156">
    <property type="term" value="F:phosphorelay response regulator activity"/>
    <property type="evidence" value="ECO:0007669"/>
    <property type="project" value="InterPro"/>
</dbReference>
<evidence type="ECO:0000256" key="1">
    <source>
        <dbReference type="PROSITE-ProRule" id="PRU00169"/>
    </source>
</evidence>
<organism evidence="4 5">
    <name type="scientific">Aureispira anguillae</name>
    <dbReference type="NCBI Taxonomy" id="2864201"/>
    <lineage>
        <taxon>Bacteria</taxon>
        <taxon>Pseudomonadati</taxon>
        <taxon>Bacteroidota</taxon>
        <taxon>Saprospiria</taxon>
        <taxon>Saprospirales</taxon>
        <taxon>Saprospiraceae</taxon>
        <taxon>Aureispira</taxon>
    </lineage>
</organism>
<dbReference type="InterPro" id="IPR007492">
    <property type="entry name" value="LytTR_DNA-bd_dom"/>
</dbReference>
<dbReference type="Proteomes" id="UP001060919">
    <property type="component" value="Chromosome"/>
</dbReference>
<dbReference type="Gene3D" id="2.40.50.1020">
    <property type="entry name" value="LytTr DNA-binding domain"/>
    <property type="match status" value="1"/>
</dbReference>
<dbReference type="InterPro" id="IPR001789">
    <property type="entry name" value="Sig_transdc_resp-reg_receiver"/>
</dbReference>
<evidence type="ECO:0000259" key="2">
    <source>
        <dbReference type="PROSITE" id="PS50110"/>
    </source>
</evidence>
<dbReference type="EMBL" id="AP026867">
    <property type="protein sequence ID" value="BDS09933.1"/>
    <property type="molecule type" value="Genomic_DNA"/>
</dbReference>
<feature type="domain" description="HTH LytTR-type" evidence="3">
    <location>
        <begin position="157"/>
        <end position="249"/>
    </location>
</feature>
<dbReference type="PANTHER" id="PTHR37299">
    <property type="entry name" value="TRANSCRIPTIONAL REGULATOR-RELATED"/>
    <property type="match status" value="1"/>
</dbReference>
<keyword evidence="4" id="KW-0238">DNA-binding</keyword>
<dbReference type="InterPro" id="IPR046947">
    <property type="entry name" value="LytR-like"/>
</dbReference>
<dbReference type="PROSITE" id="PS50110">
    <property type="entry name" value="RESPONSE_REGULATORY"/>
    <property type="match status" value="1"/>
</dbReference>
<keyword evidence="1" id="KW-0597">Phosphoprotein</keyword>
<dbReference type="Pfam" id="PF00072">
    <property type="entry name" value="Response_reg"/>
    <property type="match status" value="1"/>
</dbReference>
<dbReference type="InterPro" id="IPR011006">
    <property type="entry name" value="CheY-like_superfamily"/>
</dbReference>
<feature type="domain" description="Response regulatory" evidence="2">
    <location>
        <begin position="5"/>
        <end position="118"/>
    </location>
</feature>
<accession>A0A915YBB1</accession>
<dbReference type="Pfam" id="PF04397">
    <property type="entry name" value="LytTR"/>
    <property type="match status" value="1"/>
</dbReference>
<dbReference type="PANTHER" id="PTHR37299:SF1">
    <property type="entry name" value="STAGE 0 SPORULATION PROTEIN A HOMOLOG"/>
    <property type="match status" value="1"/>
</dbReference>
<dbReference type="SMART" id="SM00448">
    <property type="entry name" value="REC"/>
    <property type="match status" value="1"/>
</dbReference>
<dbReference type="Gene3D" id="3.40.50.2300">
    <property type="match status" value="1"/>
</dbReference>
<dbReference type="SUPFAM" id="SSF52172">
    <property type="entry name" value="CheY-like"/>
    <property type="match status" value="1"/>
</dbReference>
<reference evidence="4" key="1">
    <citation type="submission" date="2022-09" db="EMBL/GenBank/DDBJ databases">
        <title>Aureispira anguillicida sp. nov., isolated from Leptocephalus of Japanese eel Anguilla japonica.</title>
        <authorList>
            <person name="Yuasa K."/>
            <person name="Mekata T."/>
            <person name="Ikunari K."/>
        </authorList>
    </citation>
    <scope>NUCLEOTIDE SEQUENCE</scope>
    <source>
        <strain evidence="4">EL160426</strain>
    </source>
</reference>
<sequence>MDIIRCVIVEDEKRTRNVLKTLLEKYCEGVEVVAEAENIQEAVAVIKEHQPGLVFLDIEMPRESGFSLFKYFQEIDFEVVFTTAYDQYAVKAIKLAALDYLVKPINLEELMETLERFRTKIKKVDNSAKQHQLLEDSLHNKGKQKIALSCIDGLMFIEVTDIVRCQSDKSYTVIVLASGQEIWTSKNLGEYESILDEANFFRVHRSHIINTNYVTKLTRGKTPILLMKDGSKIPVSLAKKEKLLKILLE</sequence>
<dbReference type="AlphaFoldDB" id="A0A915YBB1"/>
<proteinExistence type="predicted"/>
<gene>
    <name evidence="4" type="ORF">AsAng_0006380</name>
</gene>